<dbReference type="Proteomes" id="UP001164390">
    <property type="component" value="Chromosome"/>
</dbReference>
<dbReference type="InterPro" id="IPR002734">
    <property type="entry name" value="RibDG_C"/>
</dbReference>
<dbReference type="PANTHER" id="PTHR38011:SF2">
    <property type="entry name" value="BIFUNCTIONAL DEAMINASE-REDUCTASE DOMAIN PROTEIN"/>
    <property type="match status" value="1"/>
</dbReference>
<dbReference type="RefSeq" id="WP_271632009.1">
    <property type="nucleotide sequence ID" value="NZ_CP094970.1"/>
</dbReference>
<accession>A0AA46YJC6</accession>
<name>A0AA46YJC6_9ACTN</name>
<organism evidence="2 3">
    <name type="scientific">Solicola gregarius</name>
    <dbReference type="NCBI Taxonomy" id="2908642"/>
    <lineage>
        <taxon>Bacteria</taxon>
        <taxon>Bacillati</taxon>
        <taxon>Actinomycetota</taxon>
        <taxon>Actinomycetes</taxon>
        <taxon>Propionibacteriales</taxon>
        <taxon>Nocardioidaceae</taxon>
        <taxon>Solicola</taxon>
    </lineage>
</organism>
<evidence type="ECO:0000259" key="1">
    <source>
        <dbReference type="Pfam" id="PF01872"/>
    </source>
</evidence>
<dbReference type="InterPro" id="IPR024072">
    <property type="entry name" value="DHFR-like_dom_sf"/>
</dbReference>
<dbReference type="KEGG" id="sgrg:L0C25_12640"/>
<dbReference type="GO" id="GO:0008703">
    <property type="term" value="F:5-amino-6-(5-phosphoribosylamino)uracil reductase activity"/>
    <property type="evidence" value="ECO:0007669"/>
    <property type="project" value="InterPro"/>
</dbReference>
<dbReference type="EMBL" id="CP094970">
    <property type="protein sequence ID" value="UYM03404.1"/>
    <property type="molecule type" value="Genomic_DNA"/>
</dbReference>
<proteinExistence type="predicted"/>
<sequence length="194" mass="20864">MARVVVTNFTSIDGVIQSPLSADEDDDGGFTNGGWVTPYSDDSVADFMRRATVSASGLLLGGRTYAILAEAWSTADESEPAVAAMNRLPKYVVSRSATLRWHNSERIANDETHRGVRQLKEQASGDLLVLGSGTLVGSLAACDLVDEYRLLVFPVILGSGKRMFDDQAHLAHFDLAKTDTSPSGVVLVTYLRGD</sequence>
<evidence type="ECO:0000313" key="3">
    <source>
        <dbReference type="Proteomes" id="UP001164390"/>
    </source>
</evidence>
<dbReference type="PANTHER" id="PTHR38011">
    <property type="entry name" value="DIHYDROFOLATE REDUCTASE FAMILY PROTEIN (AFU_ORTHOLOGUE AFUA_8G06820)"/>
    <property type="match status" value="1"/>
</dbReference>
<dbReference type="AlphaFoldDB" id="A0AA46YJC6"/>
<keyword evidence="3" id="KW-1185">Reference proteome</keyword>
<dbReference type="InterPro" id="IPR050765">
    <property type="entry name" value="Riboflavin_Biosynth_HTPR"/>
</dbReference>
<dbReference type="GO" id="GO:0009231">
    <property type="term" value="P:riboflavin biosynthetic process"/>
    <property type="evidence" value="ECO:0007669"/>
    <property type="project" value="InterPro"/>
</dbReference>
<reference evidence="2" key="1">
    <citation type="submission" date="2022-01" db="EMBL/GenBank/DDBJ databases">
        <title>Nocardioidaceae gen. sp. A5X3R13.</title>
        <authorList>
            <person name="Lopez Marin M.A."/>
            <person name="Uhlik O."/>
        </authorList>
    </citation>
    <scope>NUCLEOTIDE SEQUENCE</scope>
    <source>
        <strain evidence="2">A5X3R13</strain>
    </source>
</reference>
<feature type="domain" description="Bacterial bifunctional deaminase-reductase C-terminal" evidence="1">
    <location>
        <begin position="4"/>
        <end position="187"/>
    </location>
</feature>
<dbReference type="SUPFAM" id="SSF53597">
    <property type="entry name" value="Dihydrofolate reductase-like"/>
    <property type="match status" value="1"/>
</dbReference>
<dbReference type="Gene3D" id="3.40.430.10">
    <property type="entry name" value="Dihydrofolate Reductase, subunit A"/>
    <property type="match status" value="1"/>
</dbReference>
<protein>
    <submittedName>
        <fullName evidence="2">Dihydrofolate reductase family protein</fullName>
    </submittedName>
</protein>
<evidence type="ECO:0000313" key="2">
    <source>
        <dbReference type="EMBL" id="UYM03404.1"/>
    </source>
</evidence>
<gene>
    <name evidence="2" type="ORF">L0C25_12640</name>
</gene>
<dbReference type="Pfam" id="PF01872">
    <property type="entry name" value="RibD_C"/>
    <property type="match status" value="1"/>
</dbReference>